<sequence length="509" mass="59628">MENYFEKQVKWLYDRTIELIDTVSILKANRTNKRFEIDIPQDFKNEFFSIVDKVNLSLMEDKENFYGYFLFQMSREIRFDISSPTAVNFKGAKYVIYFNPMIFLNLDIKQMESSIKHEILHVVSMHLVRAKGLKGRYSTLAINMAMDIVVNKYLDYLPPYAITLDWVNVNYSLKLEPYETFEYYVEKIQTELDLLDKMDEDIEDDYKEEDKKEGDDKEADDRDSDNKDENNKDKDNKDKNNKDENSDESVNIEREFSPEKTHDIWEDSDDVDGKTLKEFTEKFIDNSQKGENPAYLKDMISALKNSKGELPWNLYLNRLMGTIESNKKKTITRRNRRQPDRLDLRGELRSHKAEIAVAIDISGSISDEEFKQAVKEVLNIVKNYNHEITIIECDSEIRRAYKVKSVNDVKDRVKKGGTTKFTPVFEYANNKKINLLVYFTDGKGENKLQTIPRGYKVLWIISGHGDKLSLKEPYGAVKKLSKVKTKAERLDIRDIRSDGYSMNNQQPML</sequence>
<dbReference type="InterPro" id="IPR036465">
    <property type="entry name" value="vWFA_dom_sf"/>
</dbReference>
<feature type="region of interest" description="Disordered" evidence="1">
    <location>
        <begin position="205"/>
        <end position="269"/>
    </location>
</feature>
<feature type="domain" description="VWA-like" evidence="2">
    <location>
        <begin position="355"/>
        <end position="480"/>
    </location>
</feature>
<feature type="compositionally biased region" description="Basic and acidic residues" evidence="1">
    <location>
        <begin position="251"/>
        <end position="269"/>
    </location>
</feature>
<comment type="caution">
    <text evidence="4">The sequence shown here is derived from an EMBL/GenBank/DDBJ whole genome shotgun (WGS) entry which is preliminary data.</text>
</comment>
<feature type="domain" description="Putative metallopeptidase" evidence="3">
    <location>
        <begin position="94"/>
        <end position="338"/>
    </location>
</feature>
<dbReference type="SUPFAM" id="SSF53300">
    <property type="entry name" value="vWA-like"/>
    <property type="match status" value="1"/>
</dbReference>
<protein>
    <submittedName>
        <fullName evidence="4">Metal-dependent peptidase</fullName>
    </submittedName>
</protein>
<dbReference type="Gene3D" id="3.40.50.410">
    <property type="entry name" value="von Willebrand factor, type A domain"/>
    <property type="match status" value="1"/>
</dbReference>
<gene>
    <name evidence="4" type="ORF">J2Z43_001528</name>
</gene>
<name>A0ABS4EB25_9FIRM</name>
<dbReference type="PANTHER" id="PTHR38730:SF1">
    <property type="entry name" value="SLL7028 PROTEIN"/>
    <property type="match status" value="1"/>
</dbReference>
<reference evidence="4 5" key="1">
    <citation type="submission" date="2021-03" db="EMBL/GenBank/DDBJ databases">
        <title>Genomic Encyclopedia of Type Strains, Phase IV (KMG-IV): sequencing the most valuable type-strain genomes for metagenomic binning, comparative biology and taxonomic classification.</title>
        <authorList>
            <person name="Goeker M."/>
        </authorList>
    </citation>
    <scope>NUCLEOTIDE SEQUENCE [LARGE SCALE GENOMIC DNA]</scope>
    <source>
        <strain evidence="4 5">DSM 1289</strain>
    </source>
</reference>
<feature type="compositionally biased region" description="Basic and acidic residues" evidence="1">
    <location>
        <begin position="224"/>
        <end position="244"/>
    </location>
</feature>
<evidence type="ECO:0000313" key="5">
    <source>
        <dbReference type="Proteomes" id="UP000767291"/>
    </source>
</evidence>
<evidence type="ECO:0000259" key="2">
    <source>
        <dbReference type="Pfam" id="PF09967"/>
    </source>
</evidence>
<evidence type="ECO:0000259" key="3">
    <source>
        <dbReference type="Pfam" id="PF13203"/>
    </source>
</evidence>
<proteinExistence type="predicted"/>
<dbReference type="PANTHER" id="PTHR38730">
    <property type="entry name" value="SLL7028 PROTEIN"/>
    <property type="match status" value="1"/>
</dbReference>
<organism evidence="4 5">
    <name type="scientific">Metaclostridioides mangenotii</name>
    <dbReference type="NCBI Taxonomy" id="1540"/>
    <lineage>
        <taxon>Bacteria</taxon>
        <taxon>Bacillati</taxon>
        <taxon>Bacillota</taxon>
        <taxon>Clostridia</taxon>
        <taxon>Peptostreptococcales</taxon>
        <taxon>Peptostreptococcaceae</taxon>
        <taxon>Metaclostridioides</taxon>
    </lineage>
</organism>
<accession>A0ABS4EB25</accession>
<dbReference type="Pfam" id="PF13203">
    <property type="entry name" value="DUF2201_N"/>
    <property type="match status" value="1"/>
</dbReference>
<dbReference type="Pfam" id="PF09967">
    <property type="entry name" value="DUF2201"/>
    <property type="match status" value="1"/>
</dbReference>
<dbReference type="Proteomes" id="UP000767291">
    <property type="component" value="Unassembled WGS sequence"/>
</dbReference>
<dbReference type="RefSeq" id="WP_209456596.1">
    <property type="nucleotide sequence ID" value="NZ_BAAACS010000002.1"/>
</dbReference>
<dbReference type="InterPro" id="IPR018698">
    <property type="entry name" value="VWA-like_dom"/>
</dbReference>
<keyword evidence="5" id="KW-1185">Reference proteome</keyword>
<dbReference type="EMBL" id="JAGGJX010000002">
    <property type="protein sequence ID" value="MBP1855135.1"/>
    <property type="molecule type" value="Genomic_DNA"/>
</dbReference>
<evidence type="ECO:0000256" key="1">
    <source>
        <dbReference type="SAM" id="MobiDB-lite"/>
    </source>
</evidence>
<dbReference type="InterPro" id="IPR025154">
    <property type="entry name" value="Put_metallopeptidase_dom"/>
</dbReference>
<evidence type="ECO:0000313" key="4">
    <source>
        <dbReference type="EMBL" id="MBP1855135.1"/>
    </source>
</evidence>